<proteinExistence type="predicted"/>
<name>A0A0K2UE28_LEPSM</name>
<dbReference type="EMBL" id="HACA01019148">
    <property type="protein sequence ID" value="CDW36509.1"/>
    <property type="molecule type" value="Transcribed_RNA"/>
</dbReference>
<organism evidence="1">
    <name type="scientific">Lepeophtheirus salmonis</name>
    <name type="common">Salmon louse</name>
    <name type="synonym">Caligus salmonis</name>
    <dbReference type="NCBI Taxonomy" id="72036"/>
    <lineage>
        <taxon>Eukaryota</taxon>
        <taxon>Metazoa</taxon>
        <taxon>Ecdysozoa</taxon>
        <taxon>Arthropoda</taxon>
        <taxon>Crustacea</taxon>
        <taxon>Multicrustacea</taxon>
        <taxon>Hexanauplia</taxon>
        <taxon>Copepoda</taxon>
        <taxon>Siphonostomatoida</taxon>
        <taxon>Caligidae</taxon>
        <taxon>Lepeophtheirus</taxon>
    </lineage>
</organism>
<evidence type="ECO:0000313" key="1">
    <source>
        <dbReference type="EMBL" id="CDW36509.1"/>
    </source>
</evidence>
<dbReference type="AlphaFoldDB" id="A0A0K2UE28"/>
<protein>
    <submittedName>
        <fullName evidence="1">Uncharacterized protein</fullName>
    </submittedName>
</protein>
<reference evidence="1" key="1">
    <citation type="submission" date="2014-05" db="EMBL/GenBank/DDBJ databases">
        <authorList>
            <person name="Chronopoulou M."/>
        </authorList>
    </citation>
    <scope>NUCLEOTIDE SEQUENCE</scope>
    <source>
        <tissue evidence="1">Whole organism</tissue>
    </source>
</reference>
<sequence>MSQSDALTLIPNLSVMIRYTPSFVLEASLDHKNKINRTKIS</sequence>
<accession>A0A0K2UE28</accession>